<dbReference type="Proteomes" id="UP000698800">
    <property type="component" value="Unassembled WGS sequence"/>
</dbReference>
<feature type="compositionally biased region" description="Basic and acidic residues" evidence="6">
    <location>
        <begin position="243"/>
        <end position="253"/>
    </location>
</feature>
<evidence type="ECO:0000256" key="5">
    <source>
        <dbReference type="ARBA" id="ARBA00023136"/>
    </source>
</evidence>
<evidence type="ECO:0000256" key="4">
    <source>
        <dbReference type="ARBA" id="ARBA00021397"/>
    </source>
</evidence>
<evidence type="ECO:0000256" key="6">
    <source>
        <dbReference type="SAM" id="MobiDB-lite"/>
    </source>
</evidence>
<accession>A0A9P8L4Q0</accession>
<proteinExistence type="inferred from homology"/>
<feature type="region of interest" description="Disordered" evidence="6">
    <location>
        <begin position="186"/>
        <end position="265"/>
    </location>
</feature>
<keyword evidence="8" id="KW-1185">Reference proteome</keyword>
<name>A0A9P8L4Q0_9PEZI</name>
<comment type="caution">
    <text evidence="7">The sequence shown here is derived from an EMBL/GenBank/DDBJ whole genome shotgun (WGS) entry which is preliminary data.</text>
</comment>
<keyword evidence="5" id="KW-0472">Membrane</keyword>
<dbReference type="GO" id="GO:0005780">
    <property type="term" value="C:extrinsic component of intraperoxisomal membrane"/>
    <property type="evidence" value="ECO:0007669"/>
    <property type="project" value="InterPro"/>
</dbReference>
<feature type="region of interest" description="Disordered" evidence="6">
    <location>
        <begin position="383"/>
        <end position="430"/>
    </location>
</feature>
<comment type="similarity">
    <text evidence="3">Belongs to the INP1 family.</text>
</comment>
<reference evidence="7" key="1">
    <citation type="submission" date="2021-03" db="EMBL/GenBank/DDBJ databases">
        <title>Comparative genomics and phylogenomic investigation of the class Geoglossomycetes provide insights into ecological specialization and systematics.</title>
        <authorList>
            <person name="Melie T."/>
            <person name="Pirro S."/>
            <person name="Miller A.N."/>
            <person name="Quandt A."/>
        </authorList>
    </citation>
    <scope>NUCLEOTIDE SEQUENCE</scope>
    <source>
        <strain evidence="7">GBOQ0MN5Z8</strain>
    </source>
</reference>
<feature type="compositionally biased region" description="Basic and acidic residues" evidence="6">
    <location>
        <begin position="199"/>
        <end position="208"/>
    </location>
</feature>
<dbReference type="GO" id="GO:0045033">
    <property type="term" value="P:peroxisome inheritance"/>
    <property type="evidence" value="ECO:0007669"/>
    <property type="project" value="InterPro"/>
</dbReference>
<evidence type="ECO:0000256" key="1">
    <source>
        <dbReference type="ARBA" id="ARBA00003594"/>
    </source>
</evidence>
<evidence type="ECO:0000313" key="8">
    <source>
        <dbReference type="Proteomes" id="UP000698800"/>
    </source>
</evidence>
<protein>
    <recommendedName>
        <fullName evidence="4">Inheritance of peroxisomes protein 1</fullName>
    </recommendedName>
</protein>
<feature type="compositionally biased region" description="Acidic residues" evidence="6">
    <location>
        <begin position="233"/>
        <end position="242"/>
    </location>
</feature>
<gene>
    <name evidence="7" type="ORF">FGG08_003459</name>
</gene>
<comment type="subcellular location">
    <subcellularLocation>
        <location evidence="2">Peroxisome membrane</location>
        <topology evidence="2">Peripheral membrane protein</topology>
    </subcellularLocation>
</comment>
<dbReference type="EMBL" id="JAGHQL010000061">
    <property type="protein sequence ID" value="KAH0542079.1"/>
    <property type="molecule type" value="Genomic_DNA"/>
</dbReference>
<dbReference type="InterPro" id="IPR024758">
    <property type="entry name" value="Inp1"/>
</dbReference>
<dbReference type="Pfam" id="PF12634">
    <property type="entry name" value="Inp1"/>
    <property type="match status" value="1"/>
</dbReference>
<evidence type="ECO:0000313" key="7">
    <source>
        <dbReference type="EMBL" id="KAH0542079.1"/>
    </source>
</evidence>
<comment type="function">
    <text evidence="1">Required for peroxisome inheritance.</text>
</comment>
<dbReference type="AlphaFoldDB" id="A0A9P8L4Q0"/>
<evidence type="ECO:0000256" key="2">
    <source>
        <dbReference type="ARBA" id="ARBA00004421"/>
    </source>
</evidence>
<evidence type="ECO:0000256" key="3">
    <source>
        <dbReference type="ARBA" id="ARBA00010707"/>
    </source>
</evidence>
<organism evidence="7 8">
    <name type="scientific">Glutinoglossum americanum</name>
    <dbReference type="NCBI Taxonomy" id="1670608"/>
    <lineage>
        <taxon>Eukaryota</taxon>
        <taxon>Fungi</taxon>
        <taxon>Dikarya</taxon>
        <taxon>Ascomycota</taxon>
        <taxon>Pezizomycotina</taxon>
        <taxon>Geoglossomycetes</taxon>
        <taxon>Geoglossales</taxon>
        <taxon>Geoglossaceae</taxon>
        <taxon>Glutinoglossum</taxon>
    </lineage>
</organism>
<sequence length="552" mass="60593">MGDSSPLAIPVDLAPAVRRSFTFPARLAENRGQRTASTVVAIGSEELLFSHDSAKIVSFDASTQSNPLSGGAARSGSDEDKAGVLSWTSTRERTIAAGPLRLYRLHSIAFLNSGGTLHAILPRSRCWCVDGHSKFVLRIRPNLYWRIEILAASEDKTEELKEVFTRILQYETTVCPFKRDFTVELPEPPKTPIRKRPWRAPERPKPPKLEGVLEQESPDEYTTAPSDNGSTGDTEEEDESDMADNKDATELAPRDFNPPLSRLSAEKLVPYSRPGKIPVPRSITVPPRLTLRTSNSTSSVYHSLGGEEDAARFSTLSSSEESFHSVQSLASPLPRPPPDSDPPYAVFSSVHHDEGIHICRYRDHKRDDSDATIIVSSSIASSPIVSTRSNDGGRSSPPLTPTLVSDYEDQKGEDWSEILTPPRDSGLRSRHARKRTLSPLPLAANLISPTAARNRLPSDLIQKACSLMLGPPVQLLSLMLRIAFKIANGALRGSASGYGESGEEIICQWDYNDGDDFLQQGAWEEDDFGIPLGGKEVVRVRRSSDSASWEVD</sequence>
<dbReference type="OrthoDB" id="4097008at2759"/>